<dbReference type="InterPro" id="IPR037923">
    <property type="entry name" value="HTH-like"/>
</dbReference>
<dbReference type="PRINTS" id="PR00032">
    <property type="entry name" value="HTHARAC"/>
</dbReference>
<evidence type="ECO:0000259" key="4">
    <source>
        <dbReference type="PROSITE" id="PS01124"/>
    </source>
</evidence>
<dbReference type="SUPFAM" id="SSF46689">
    <property type="entry name" value="Homeodomain-like"/>
    <property type="match status" value="2"/>
</dbReference>
<dbReference type="InterPro" id="IPR009057">
    <property type="entry name" value="Homeodomain-like_sf"/>
</dbReference>
<dbReference type="Pfam" id="PF12833">
    <property type="entry name" value="HTH_18"/>
    <property type="match status" value="1"/>
</dbReference>
<proteinExistence type="predicted"/>
<evidence type="ECO:0000313" key="6">
    <source>
        <dbReference type="Proteomes" id="UP001198495"/>
    </source>
</evidence>
<dbReference type="PANTHER" id="PTHR43280">
    <property type="entry name" value="ARAC-FAMILY TRANSCRIPTIONAL REGULATOR"/>
    <property type="match status" value="1"/>
</dbReference>
<evidence type="ECO:0000256" key="2">
    <source>
        <dbReference type="ARBA" id="ARBA00023125"/>
    </source>
</evidence>
<keyword evidence="6" id="KW-1185">Reference proteome</keyword>
<sequence>MKEIINPDAASNIELNENKIHFQNEYQYNTYICSIPMDFASVPVHWHDEFEMIVIKKGRGYVTLNFQRYKVSSGDIVIVLPGMLHSIEGKQNSTMEYENILFSKHFLAFGADDVTQQKFIDPFFNGDIQIRHYLTPGHTLYTEISNIVDLLDEKSDERDYAYQLFIKGGLIQIIYLLITHPPKVNETTQSDKHEEKLKSIIRYISTHYYEDISIEEIADFCHYSPSHFMKFFKIHTGMSFISYVNDFRVTEARAMLTSTNDSILEISQKCGFSNLSNFNRMFKRKYGITPRQVRS</sequence>
<dbReference type="Proteomes" id="UP001198495">
    <property type="component" value="Unassembled WGS sequence"/>
</dbReference>
<name>A0ABS8FLP0_9FIRM</name>
<dbReference type="InterPro" id="IPR003313">
    <property type="entry name" value="AraC-bd"/>
</dbReference>
<evidence type="ECO:0000256" key="1">
    <source>
        <dbReference type="ARBA" id="ARBA00023015"/>
    </source>
</evidence>
<reference evidence="5 6" key="1">
    <citation type="submission" date="2021-10" db="EMBL/GenBank/DDBJ databases">
        <title>Anaerobic single-cell dispensing facilitates the cultivation of human gut bacteria.</title>
        <authorList>
            <person name="Afrizal A."/>
        </authorList>
    </citation>
    <scope>NUCLEOTIDE SEQUENCE [LARGE SCALE GENOMIC DNA]</scope>
    <source>
        <strain evidence="5 6">CLA-AA-H212</strain>
    </source>
</reference>
<organism evidence="5 6">
    <name type="scientific">Coprococcus hominis</name>
    <name type="common">ex Arizal et al. 2022</name>
    <dbReference type="NCBI Taxonomy" id="2881262"/>
    <lineage>
        <taxon>Bacteria</taxon>
        <taxon>Bacillati</taxon>
        <taxon>Bacillota</taxon>
        <taxon>Clostridia</taxon>
        <taxon>Lachnospirales</taxon>
        <taxon>Lachnospiraceae</taxon>
        <taxon>Coprococcus</taxon>
    </lineage>
</organism>
<evidence type="ECO:0000313" key="5">
    <source>
        <dbReference type="EMBL" id="MCC2218103.1"/>
    </source>
</evidence>
<dbReference type="InterPro" id="IPR018062">
    <property type="entry name" value="HTH_AraC-typ_CS"/>
</dbReference>
<comment type="caution">
    <text evidence="5">The sequence shown here is derived from an EMBL/GenBank/DDBJ whole genome shotgun (WGS) entry which is preliminary data.</text>
</comment>
<feature type="domain" description="HTH araC/xylS-type" evidence="4">
    <location>
        <begin position="198"/>
        <end position="295"/>
    </location>
</feature>
<dbReference type="SUPFAM" id="SSF51215">
    <property type="entry name" value="Regulatory protein AraC"/>
    <property type="match status" value="1"/>
</dbReference>
<dbReference type="EMBL" id="JAJEQT010000002">
    <property type="protein sequence ID" value="MCC2218103.1"/>
    <property type="molecule type" value="Genomic_DNA"/>
</dbReference>
<dbReference type="SMART" id="SM00342">
    <property type="entry name" value="HTH_ARAC"/>
    <property type="match status" value="1"/>
</dbReference>
<keyword evidence="3" id="KW-0804">Transcription</keyword>
<dbReference type="Pfam" id="PF02311">
    <property type="entry name" value="AraC_binding"/>
    <property type="match status" value="1"/>
</dbReference>
<dbReference type="InterPro" id="IPR020449">
    <property type="entry name" value="Tscrpt_reg_AraC-type_HTH"/>
</dbReference>
<protein>
    <submittedName>
        <fullName evidence="5">AraC family transcriptional regulator</fullName>
    </submittedName>
</protein>
<accession>A0ABS8FLP0</accession>
<gene>
    <name evidence="5" type="ORF">LKD28_03525</name>
</gene>
<dbReference type="InterPro" id="IPR014710">
    <property type="entry name" value="RmlC-like_jellyroll"/>
</dbReference>
<dbReference type="Gene3D" id="2.60.120.10">
    <property type="entry name" value="Jelly Rolls"/>
    <property type="match status" value="1"/>
</dbReference>
<evidence type="ECO:0000256" key="3">
    <source>
        <dbReference type="ARBA" id="ARBA00023163"/>
    </source>
</evidence>
<dbReference type="InterPro" id="IPR018060">
    <property type="entry name" value="HTH_AraC"/>
</dbReference>
<keyword evidence="1" id="KW-0805">Transcription regulation</keyword>
<dbReference type="PROSITE" id="PS00041">
    <property type="entry name" value="HTH_ARAC_FAMILY_1"/>
    <property type="match status" value="1"/>
</dbReference>
<dbReference type="RefSeq" id="WP_196020369.1">
    <property type="nucleotide sequence ID" value="NZ_JAJEQT010000002.1"/>
</dbReference>
<dbReference type="Gene3D" id="1.10.10.60">
    <property type="entry name" value="Homeodomain-like"/>
    <property type="match status" value="2"/>
</dbReference>
<dbReference type="PROSITE" id="PS01124">
    <property type="entry name" value="HTH_ARAC_FAMILY_2"/>
    <property type="match status" value="1"/>
</dbReference>
<dbReference type="PANTHER" id="PTHR43280:SF28">
    <property type="entry name" value="HTH-TYPE TRANSCRIPTIONAL ACTIVATOR RHAS"/>
    <property type="match status" value="1"/>
</dbReference>
<keyword evidence="2" id="KW-0238">DNA-binding</keyword>